<evidence type="ECO:0000313" key="11">
    <source>
        <dbReference type="Proteomes" id="UP001501285"/>
    </source>
</evidence>
<reference evidence="11" key="1">
    <citation type="journal article" date="2019" name="Int. J. Syst. Evol. Microbiol.">
        <title>The Global Catalogue of Microorganisms (GCM) 10K type strain sequencing project: providing services to taxonomists for standard genome sequencing and annotation.</title>
        <authorList>
            <consortium name="The Broad Institute Genomics Platform"/>
            <consortium name="The Broad Institute Genome Sequencing Center for Infectious Disease"/>
            <person name="Wu L."/>
            <person name="Ma J."/>
        </authorList>
    </citation>
    <scope>NUCLEOTIDE SEQUENCE [LARGE SCALE GENOMIC DNA]</scope>
    <source>
        <strain evidence="11">JCM 14283</strain>
    </source>
</reference>
<keyword evidence="11" id="KW-1185">Reference proteome</keyword>
<name>A0ABP5FCK1_9MICO</name>
<dbReference type="InterPro" id="IPR034746">
    <property type="entry name" value="POTRA"/>
</dbReference>
<comment type="subcellular location">
    <subcellularLocation>
        <location evidence="1">Membrane</location>
    </subcellularLocation>
</comment>
<dbReference type="InterPro" id="IPR050487">
    <property type="entry name" value="FtsQ_DivIB"/>
</dbReference>
<dbReference type="Gene3D" id="3.10.20.310">
    <property type="entry name" value="membrane protein fhac"/>
    <property type="match status" value="1"/>
</dbReference>
<dbReference type="EMBL" id="BAAANB010000003">
    <property type="protein sequence ID" value="GAA2023763.1"/>
    <property type="molecule type" value="Genomic_DNA"/>
</dbReference>
<keyword evidence="4 8" id="KW-0812">Transmembrane</keyword>
<evidence type="ECO:0000256" key="7">
    <source>
        <dbReference type="ARBA" id="ARBA00023306"/>
    </source>
</evidence>
<evidence type="ECO:0000256" key="3">
    <source>
        <dbReference type="ARBA" id="ARBA00022618"/>
    </source>
</evidence>
<evidence type="ECO:0000256" key="4">
    <source>
        <dbReference type="ARBA" id="ARBA00022692"/>
    </source>
</evidence>
<feature type="domain" description="POTRA" evidence="9">
    <location>
        <begin position="61"/>
        <end position="129"/>
    </location>
</feature>
<evidence type="ECO:0000256" key="6">
    <source>
        <dbReference type="ARBA" id="ARBA00023136"/>
    </source>
</evidence>
<dbReference type="InterPro" id="IPR005548">
    <property type="entry name" value="Cell_div_FtsQ/DivIB_C"/>
</dbReference>
<dbReference type="Pfam" id="PF08478">
    <property type="entry name" value="POTRA_1"/>
    <property type="match status" value="1"/>
</dbReference>
<protein>
    <recommendedName>
        <fullName evidence="9">POTRA domain-containing protein</fullName>
    </recommendedName>
</protein>
<dbReference type="PANTHER" id="PTHR37820:SF1">
    <property type="entry name" value="CELL DIVISION PROTEIN FTSQ"/>
    <property type="match status" value="1"/>
</dbReference>
<dbReference type="Proteomes" id="UP001501285">
    <property type="component" value="Unassembled WGS sequence"/>
</dbReference>
<evidence type="ECO:0000256" key="2">
    <source>
        <dbReference type="ARBA" id="ARBA00022475"/>
    </source>
</evidence>
<keyword evidence="2" id="KW-1003">Cell membrane</keyword>
<dbReference type="Pfam" id="PF03799">
    <property type="entry name" value="FtsQ_DivIB_C"/>
    <property type="match status" value="1"/>
</dbReference>
<proteinExistence type="predicted"/>
<sequence>MAEQGGARRRLAGRGLASSRTRFERRAAAARRRPRLVAAVLAVVVLVAVLAVWLGWFSSALTASRVEVRGVPAAASGRVRAVAAVPLGGPLLRVDTAAAAERLLADKAWGRVTVTRALPDTVVISVTPRVAVLAVRNPQGEVDVVDRDGVAFRTVGAPPKDVPLVSSGAAQVTKAGVEAALQALGSLEPSLRDEVSGVSVSTADQVSFTVASKGKERKTVVWGGAGDGPRKAELVKILLPEPGSTIDVSVPSSPVTR</sequence>
<keyword evidence="6 8" id="KW-0472">Membrane</keyword>
<evidence type="ECO:0000313" key="10">
    <source>
        <dbReference type="EMBL" id="GAA2023763.1"/>
    </source>
</evidence>
<evidence type="ECO:0000256" key="8">
    <source>
        <dbReference type="SAM" id="Phobius"/>
    </source>
</evidence>
<dbReference type="PANTHER" id="PTHR37820">
    <property type="entry name" value="CELL DIVISION PROTEIN DIVIB"/>
    <property type="match status" value="1"/>
</dbReference>
<evidence type="ECO:0000256" key="1">
    <source>
        <dbReference type="ARBA" id="ARBA00004370"/>
    </source>
</evidence>
<dbReference type="PROSITE" id="PS51779">
    <property type="entry name" value="POTRA"/>
    <property type="match status" value="1"/>
</dbReference>
<keyword evidence="5 8" id="KW-1133">Transmembrane helix</keyword>
<evidence type="ECO:0000259" key="9">
    <source>
        <dbReference type="PROSITE" id="PS51779"/>
    </source>
</evidence>
<evidence type="ECO:0000256" key="5">
    <source>
        <dbReference type="ARBA" id="ARBA00022989"/>
    </source>
</evidence>
<keyword evidence="7" id="KW-0131">Cell cycle</keyword>
<comment type="caution">
    <text evidence="10">The sequence shown here is derived from an EMBL/GenBank/DDBJ whole genome shotgun (WGS) entry which is preliminary data.</text>
</comment>
<keyword evidence="3" id="KW-0132">Cell division</keyword>
<organism evidence="10 11">
    <name type="scientific">Terrabacter terrae</name>
    <dbReference type="NCBI Taxonomy" id="318434"/>
    <lineage>
        <taxon>Bacteria</taxon>
        <taxon>Bacillati</taxon>
        <taxon>Actinomycetota</taxon>
        <taxon>Actinomycetes</taxon>
        <taxon>Micrococcales</taxon>
        <taxon>Intrasporangiaceae</taxon>
        <taxon>Terrabacter</taxon>
    </lineage>
</organism>
<dbReference type="InterPro" id="IPR013685">
    <property type="entry name" value="POTRA_FtsQ_type"/>
</dbReference>
<gene>
    <name evidence="10" type="ORF">GCM10009740_11400</name>
</gene>
<accession>A0ABP5FCK1</accession>
<feature type="transmembrane region" description="Helical" evidence="8">
    <location>
        <begin position="36"/>
        <end position="56"/>
    </location>
</feature>